<proteinExistence type="predicted"/>
<dbReference type="AlphaFoldDB" id="A0A9J6BUB0"/>
<dbReference type="OrthoDB" id="10034606at2759"/>
<organism evidence="2 3">
    <name type="scientific">Polypedilum vanderplanki</name>
    <name type="common">Sleeping chironomid midge</name>
    <dbReference type="NCBI Taxonomy" id="319348"/>
    <lineage>
        <taxon>Eukaryota</taxon>
        <taxon>Metazoa</taxon>
        <taxon>Ecdysozoa</taxon>
        <taxon>Arthropoda</taxon>
        <taxon>Hexapoda</taxon>
        <taxon>Insecta</taxon>
        <taxon>Pterygota</taxon>
        <taxon>Neoptera</taxon>
        <taxon>Endopterygota</taxon>
        <taxon>Diptera</taxon>
        <taxon>Nematocera</taxon>
        <taxon>Chironomoidea</taxon>
        <taxon>Chironomidae</taxon>
        <taxon>Chironominae</taxon>
        <taxon>Polypedilum</taxon>
        <taxon>Polypedilum</taxon>
    </lineage>
</organism>
<name>A0A9J6BUB0_POLVA</name>
<evidence type="ECO:0000259" key="1">
    <source>
        <dbReference type="SMART" id="SM00333"/>
    </source>
</evidence>
<dbReference type="InterPro" id="IPR035437">
    <property type="entry name" value="SNase_OB-fold_sf"/>
</dbReference>
<protein>
    <recommendedName>
        <fullName evidence="1">Tudor domain-containing protein</fullName>
    </recommendedName>
</protein>
<comment type="caution">
    <text evidence="2">The sequence shown here is derived from an EMBL/GenBank/DDBJ whole genome shotgun (WGS) entry which is preliminary data.</text>
</comment>
<dbReference type="InterPro" id="IPR002999">
    <property type="entry name" value="Tudor"/>
</dbReference>
<dbReference type="CDD" id="cd20379">
    <property type="entry name" value="Tudor_dTUD-like"/>
    <property type="match status" value="1"/>
</dbReference>
<keyword evidence="3" id="KW-1185">Reference proteome</keyword>
<evidence type="ECO:0000313" key="3">
    <source>
        <dbReference type="Proteomes" id="UP001107558"/>
    </source>
</evidence>
<dbReference type="SMART" id="SM00333">
    <property type="entry name" value="TUDOR"/>
    <property type="match status" value="3"/>
</dbReference>
<dbReference type="SUPFAM" id="SSF63748">
    <property type="entry name" value="Tudor/PWWP/MBT"/>
    <property type="match status" value="3"/>
</dbReference>
<gene>
    <name evidence="2" type="ORF">PVAND_003523</name>
</gene>
<feature type="domain" description="Tudor" evidence="1">
    <location>
        <begin position="594"/>
        <end position="653"/>
    </location>
</feature>
<dbReference type="EMBL" id="JADBJN010000003">
    <property type="protein sequence ID" value="KAG5673479.1"/>
    <property type="molecule type" value="Genomic_DNA"/>
</dbReference>
<evidence type="ECO:0000313" key="2">
    <source>
        <dbReference type="EMBL" id="KAG5673479.1"/>
    </source>
</evidence>
<dbReference type="GO" id="GO:0005737">
    <property type="term" value="C:cytoplasm"/>
    <property type="evidence" value="ECO:0007669"/>
    <property type="project" value="UniProtKB-ARBA"/>
</dbReference>
<feature type="domain" description="Tudor" evidence="1">
    <location>
        <begin position="405"/>
        <end position="460"/>
    </location>
</feature>
<dbReference type="InterPro" id="IPR050621">
    <property type="entry name" value="Tudor_domain_containing"/>
</dbReference>
<sequence length="943" mass="108291">MDRVPSDETLTESIKSLIISRNTPVTIAQLQRDYEELEGRKIPELKLQQLLKYNKTFHYLKPQNGQEEKFDVRYGARMNRVKPQRKFSQPPVVAAGRALKNPIIQRNRFPMTSAVNNLNINNNNIYQKNFNGNVKPIQKLTTPLSERLKRKGELSPEDIEVANNLNIPDTWFISPGNSFDKLTKYCQMKNIDLPEVKFLNNPLTKGSFKCQVTVNGKTYASYNDFFSTKSEAQEASCIVAINELKREEELSKNPLDSSNSVDIAQRIWQMIRNSIGGVFFKHIANLYIENYKLSLPENWSQHVVKPFDGQLFKLEINAFNEEILFAIGDGIVKEEHRISTFTEPTQNIPELEFPWKDKLWNVFVTNAFSPTDISARLIGSDYSDALDKLLNDIEIIMMSKKEKPTEIKVNYVYLTSIAECWHRIRVVEINDKEVNVICIDNGDYEWISIDDIYVCKQEFLTIAPQAFKVSLFGLEEFESGLNLTQLFEPLNYKSLVAEIMMTKEAYDTNKSKIKMILYDTSTDEDINLNESLMNSILQSVTTPTLSQKDSNQIIITNIGEDGIFCQLSNSSAHIQQLINNISKEELAQYRGLYADKSDKKKVYLIYDGRLKNWFRARIEKLMDSDSHLMYTIDHGYKTLVNVQDIYRLDKVSYVLSLYPSQVLKFGLFNVPFTEENRKRLLGLLPIGRSALAKVVTMSANNIPQVNLFVYITHNSESLMCNINEQFVQTLGPELQATSQDDAPLIKLERRQLKNNGGFITVFVSLVSSPMGFIIQLQDDLKELNGISNDLQKYCNISGKFTSLSDIQKGEVYAVYDEDSQKWIRASVESVIDQHFINCLFVDSGNFKTISLDKMRILPNKFRALPKLAMKARLYGVKPKYRDFSPDDAIYFKKLTENKSFPAVIKNIHLSDPYEKQEVYEVVLFGKNEKIHETLIKDGRALAN</sequence>
<accession>A0A9J6BUB0</accession>
<dbReference type="Pfam" id="PF00567">
    <property type="entry name" value="TUDOR"/>
    <property type="match status" value="3"/>
</dbReference>
<reference evidence="2" key="1">
    <citation type="submission" date="2021-03" db="EMBL/GenBank/DDBJ databases">
        <title>Chromosome level genome of the anhydrobiotic midge Polypedilum vanderplanki.</title>
        <authorList>
            <person name="Yoshida Y."/>
            <person name="Kikawada T."/>
            <person name="Gusev O."/>
        </authorList>
    </citation>
    <scope>NUCLEOTIDE SEQUENCE</scope>
    <source>
        <strain evidence="2">NIAS01</strain>
        <tissue evidence="2">Whole body or cell culture</tissue>
    </source>
</reference>
<dbReference type="Gene3D" id="3.30.160.20">
    <property type="match status" value="1"/>
</dbReference>
<feature type="domain" description="Tudor" evidence="1">
    <location>
        <begin position="804"/>
        <end position="862"/>
    </location>
</feature>
<dbReference type="SUPFAM" id="SSF54768">
    <property type="entry name" value="dsRNA-binding domain-like"/>
    <property type="match status" value="1"/>
</dbReference>
<dbReference type="PANTHER" id="PTHR22948">
    <property type="entry name" value="TUDOR DOMAIN CONTAINING PROTEIN"/>
    <property type="match status" value="1"/>
</dbReference>
<dbReference type="Proteomes" id="UP001107558">
    <property type="component" value="Chromosome 3"/>
</dbReference>
<dbReference type="PANTHER" id="PTHR22948:SF77">
    <property type="entry name" value="SERINE_THREONINE-PROTEIN KINASE 31-LIKE ISOFORM X1"/>
    <property type="match status" value="1"/>
</dbReference>
<dbReference type="Gene3D" id="2.40.50.90">
    <property type="match status" value="3"/>
</dbReference>
<dbReference type="Gene3D" id="2.30.30.140">
    <property type="match status" value="3"/>
</dbReference>